<reference evidence="6 7" key="1">
    <citation type="journal article" date="2015" name="J. Biotechnol.">
        <title>Complete genome sequence of Paenibacillus beijingensis 7188(T) (=DSM 24997(T)), a novel rhizobacterium from jujube garden soil.</title>
        <authorList>
            <person name="Kwak Y."/>
            <person name="Shin J.H."/>
        </authorList>
    </citation>
    <scope>NUCLEOTIDE SEQUENCE [LARGE SCALE GENOMIC DNA]</scope>
    <source>
        <strain evidence="6 7">DSM 24997</strain>
    </source>
</reference>
<dbReference type="InterPro" id="IPR002933">
    <property type="entry name" value="Peptidase_M20"/>
</dbReference>
<comment type="similarity">
    <text evidence="1">Belongs to the peptidase M20 family.</text>
</comment>
<evidence type="ECO:0000259" key="5">
    <source>
        <dbReference type="Pfam" id="PF07687"/>
    </source>
</evidence>
<evidence type="ECO:0000313" key="7">
    <source>
        <dbReference type="Proteomes" id="UP000032633"/>
    </source>
</evidence>
<protein>
    <submittedName>
        <fullName evidence="6">Allantoate amidohydrolase</fullName>
    </submittedName>
</protein>
<dbReference type="GO" id="GO:0016813">
    <property type="term" value="F:hydrolase activity, acting on carbon-nitrogen (but not peptide) bonds, in linear amidines"/>
    <property type="evidence" value="ECO:0007669"/>
    <property type="project" value="InterPro"/>
</dbReference>
<keyword evidence="7" id="KW-1185">Reference proteome</keyword>
<accession>A0A0D5NRK5</accession>
<dbReference type="PANTHER" id="PTHR32494:SF5">
    <property type="entry name" value="ALLANTOATE AMIDOHYDROLASE"/>
    <property type="match status" value="1"/>
</dbReference>
<evidence type="ECO:0000256" key="3">
    <source>
        <dbReference type="PIRSR" id="PIRSR001235-1"/>
    </source>
</evidence>
<feature type="binding site" evidence="3">
    <location>
        <position position="195"/>
    </location>
    <ligand>
        <name>Zn(2+)</name>
        <dbReference type="ChEBI" id="CHEBI:29105"/>
        <label>1</label>
    </ligand>
</feature>
<gene>
    <name evidence="6" type="ORF">VN24_05775</name>
</gene>
<dbReference type="GO" id="GO:0046872">
    <property type="term" value="F:metal ion binding"/>
    <property type="evidence" value="ECO:0007669"/>
    <property type="project" value="UniProtKB-KW"/>
</dbReference>
<dbReference type="KEGG" id="pbj:VN24_05775"/>
<name>A0A0D5NRK5_9BACL</name>
<feature type="binding site" evidence="3">
    <location>
        <position position="95"/>
    </location>
    <ligand>
        <name>Zn(2+)</name>
        <dbReference type="ChEBI" id="CHEBI:29105"/>
        <label>1</label>
    </ligand>
</feature>
<feature type="binding site" evidence="4">
    <location>
        <position position="220"/>
    </location>
    <ligand>
        <name>allantoate</name>
        <dbReference type="ChEBI" id="CHEBI:17536"/>
    </ligand>
</feature>
<dbReference type="PATRIC" id="fig|1126833.4.peg.1252"/>
<dbReference type="CDD" id="cd03884">
    <property type="entry name" value="M20_bAS"/>
    <property type="match status" value="1"/>
</dbReference>
<dbReference type="AlphaFoldDB" id="A0A0D5NRK5"/>
<dbReference type="OrthoDB" id="9808195at2"/>
<dbReference type="Gene3D" id="3.30.70.360">
    <property type="match status" value="1"/>
</dbReference>
<dbReference type="SUPFAM" id="SSF55031">
    <property type="entry name" value="Bacterial exopeptidase dimerisation domain"/>
    <property type="match status" value="1"/>
</dbReference>
<dbReference type="Gene3D" id="3.40.630.10">
    <property type="entry name" value="Zn peptidases"/>
    <property type="match status" value="1"/>
</dbReference>
<dbReference type="NCBIfam" id="TIGR01879">
    <property type="entry name" value="hydantase"/>
    <property type="match status" value="1"/>
</dbReference>
<dbReference type="InterPro" id="IPR011650">
    <property type="entry name" value="Peptidase_M20_dimer"/>
</dbReference>
<dbReference type="InterPro" id="IPR036264">
    <property type="entry name" value="Bact_exopeptidase_dim_dom"/>
</dbReference>
<feature type="binding site" evidence="3">
    <location>
        <position position="95"/>
    </location>
    <ligand>
        <name>Zn(2+)</name>
        <dbReference type="ChEBI" id="CHEBI:29105"/>
        <label>2</label>
    </ligand>
</feature>
<feature type="binding site" evidence="3">
    <location>
        <position position="388"/>
    </location>
    <ligand>
        <name>Zn(2+)</name>
        <dbReference type="ChEBI" id="CHEBI:29105"/>
        <label>2</label>
    </ligand>
</feature>
<proteinExistence type="inferred from homology"/>
<organism evidence="6 7">
    <name type="scientific">Paenibacillus beijingensis</name>
    <dbReference type="NCBI Taxonomy" id="1126833"/>
    <lineage>
        <taxon>Bacteria</taxon>
        <taxon>Bacillati</taxon>
        <taxon>Bacillota</taxon>
        <taxon>Bacilli</taxon>
        <taxon>Bacillales</taxon>
        <taxon>Paenibacillaceae</taxon>
        <taxon>Paenibacillus</taxon>
    </lineage>
</organism>
<feature type="domain" description="Peptidase M20 dimerisation" evidence="5">
    <location>
        <begin position="216"/>
        <end position="310"/>
    </location>
</feature>
<evidence type="ECO:0000256" key="1">
    <source>
        <dbReference type="ARBA" id="ARBA00006153"/>
    </source>
</evidence>
<evidence type="ECO:0000313" key="6">
    <source>
        <dbReference type="EMBL" id="AJY77533.1"/>
    </source>
</evidence>
<evidence type="ECO:0000256" key="4">
    <source>
        <dbReference type="PIRSR" id="PIRSR001235-2"/>
    </source>
</evidence>
<feature type="binding site" evidence="4">
    <location>
        <position position="281"/>
    </location>
    <ligand>
        <name>allantoate</name>
        <dbReference type="ChEBI" id="CHEBI:17536"/>
    </ligand>
</feature>
<dbReference type="PROSITE" id="PS00758">
    <property type="entry name" value="ARGE_DAPE_CPG2_1"/>
    <property type="match status" value="1"/>
</dbReference>
<keyword evidence="3" id="KW-0862">Zinc</keyword>
<dbReference type="Pfam" id="PF01546">
    <property type="entry name" value="Peptidase_M20"/>
    <property type="match status" value="1"/>
</dbReference>
<reference evidence="7" key="2">
    <citation type="submission" date="2015-03" db="EMBL/GenBank/DDBJ databases">
        <title>Genome sequence of Paenibacillus beijingensis strain DSM 24997T.</title>
        <authorList>
            <person name="Kwak Y."/>
            <person name="Shin J.-H."/>
        </authorList>
    </citation>
    <scope>NUCLEOTIDE SEQUENCE [LARGE SCALE GENOMIC DNA]</scope>
    <source>
        <strain evidence="7">DSM 24997</strain>
    </source>
</reference>
<dbReference type="Pfam" id="PF07687">
    <property type="entry name" value="M20_dimer"/>
    <property type="match status" value="1"/>
</dbReference>
<dbReference type="InterPro" id="IPR001261">
    <property type="entry name" value="ArgE/DapE_CS"/>
</dbReference>
<dbReference type="STRING" id="1126833.VN24_05775"/>
<feature type="binding site" evidence="3">
    <location>
        <position position="130"/>
    </location>
    <ligand>
        <name>Zn(2+)</name>
        <dbReference type="ChEBI" id="CHEBI:29105"/>
        <label>2</label>
    </ligand>
</feature>
<dbReference type="PIRSF" id="PIRSF001235">
    <property type="entry name" value="Amidase_carbamoylase"/>
    <property type="match status" value="1"/>
</dbReference>
<dbReference type="InterPro" id="IPR010158">
    <property type="entry name" value="Amidase_Cbmase"/>
</dbReference>
<keyword evidence="2 6" id="KW-0378">Hydrolase</keyword>
<dbReference type="Proteomes" id="UP000032633">
    <property type="component" value="Chromosome"/>
</dbReference>
<dbReference type="EMBL" id="CP011058">
    <property type="protein sequence ID" value="AJY77533.1"/>
    <property type="molecule type" value="Genomic_DNA"/>
</dbReference>
<dbReference type="NCBIfam" id="NF006771">
    <property type="entry name" value="PRK09290.1-5"/>
    <property type="match status" value="1"/>
</dbReference>
<keyword evidence="3" id="KW-0479">Metal-binding</keyword>
<feature type="binding site" evidence="4">
    <location>
        <position position="294"/>
    </location>
    <ligand>
        <name>allantoate</name>
        <dbReference type="ChEBI" id="CHEBI:17536"/>
    </ligand>
</feature>
<dbReference type="PANTHER" id="PTHR32494">
    <property type="entry name" value="ALLANTOATE DEIMINASE-RELATED"/>
    <property type="match status" value="1"/>
</dbReference>
<feature type="binding site" evidence="3">
    <location>
        <position position="84"/>
    </location>
    <ligand>
        <name>Zn(2+)</name>
        <dbReference type="ChEBI" id="CHEBI:29105"/>
        <label>1</label>
    </ligand>
</feature>
<comment type="cofactor">
    <cofactor evidence="3">
        <name>Zn(2+)</name>
        <dbReference type="ChEBI" id="CHEBI:29105"/>
    </cofactor>
    <text evidence="3">Binds 2 Zn(2+) ions per subunit.</text>
</comment>
<evidence type="ECO:0000256" key="2">
    <source>
        <dbReference type="ARBA" id="ARBA00022801"/>
    </source>
</evidence>
<dbReference type="HOGENOM" id="CLU_024588_6_0_9"/>
<dbReference type="SUPFAM" id="SSF53187">
    <property type="entry name" value="Zn-dependent exopeptidases"/>
    <property type="match status" value="1"/>
</dbReference>
<sequence>MAQLRVNAARIARTIEELGAFGLNAADGLDRTTFTPAELAARDWLKANLREELHLDVRVDEAANIWARRDGKNDKLPVIAFGSHIDTVPNGGKYDGALGVILAMEVMAVLEENGILTRHPLELVSFSAEEPNPFGLSTFGSRTVAGKLRRSDLQGVANDQGELLTNALAAAGGDPARYEQARRRPEELAAFLEVHIEQGKRLLERDIPVGVVTAITGIYREEVTVLGVANHAGTTLMHDRCDALMAASEIMLAFEAVCREHPAPETVGTVGKIANYPNAANIIPGKVQFHLEIRGKTRAEIQEALEEWERRTAAVCIQRGVRVERKLLLDQHPVSMDTLMQDICAQQAELLGYPHFSLGSMAGHDAAHMAALTRSCMLFVPSLDGKSHCPEEESRTHDIEKVANVLLHAILALDEELK</sequence>